<sequence>MKRSIGTLCLAMICACPPALCAQELSEGVSAVTVSVGADEASSFGIGMIGLINTTSPWPVFPMLVYRHRFDKRWSMEIMPPQFRLTCAVNPSNRITAGLAIDGDRFYVTPRNPQLPKACLYSKKPYAAGIEIE</sequence>
<dbReference type="Proteomes" id="UP001460202">
    <property type="component" value="Unassembled WGS sequence"/>
</dbReference>
<evidence type="ECO:0008006" key="4">
    <source>
        <dbReference type="Google" id="ProtNLM"/>
    </source>
</evidence>
<comment type="caution">
    <text evidence="2">The sequence shown here is derived from an EMBL/GenBank/DDBJ whole genome shotgun (WGS) entry which is preliminary data.</text>
</comment>
<keyword evidence="3" id="KW-1185">Reference proteome</keyword>
<proteinExistence type="predicted"/>
<accession>A0ABV1GVQ7</accession>
<keyword evidence="1" id="KW-0732">Signal</keyword>
<dbReference type="RefSeq" id="WP_129652085.1">
    <property type="nucleotide sequence ID" value="NZ_JBBMFL010000004.1"/>
</dbReference>
<reference evidence="2 3" key="1">
    <citation type="submission" date="2024-03" db="EMBL/GenBank/DDBJ databases">
        <title>Human intestinal bacterial collection.</title>
        <authorList>
            <person name="Pauvert C."/>
            <person name="Hitch T.C.A."/>
            <person name="Clavel T."/>
        </authorList>
    </citation>
    <scope>NUCLEOTIDE SEQUENCE [LARGE SCALE GENOMIC DNA]</scope>
    <source>
        <strain evidence="2 3">CLA-KB-H122</strain>
    </source>
</reference>
<evidence type="ECO:0000313" key="3">
    <source>
        <dbReference type="Proteomes" id="UP001460202"/>
    </source>
</evidence>
<feature type="signal peptide" evidence="1">
    <location>
        <begin position="1"/>
        <end position="22"/>
    </location>
</feature>
<evidence type="ECO:0000313" key="2">
    <source>
        <dbReference type="EMBL" id="MEQ2544269.1"/>
    </source>
</evidence>
<feature type="chain" id="PRO_5046356886" description="DUF3575 domain-containing protein" evidence="1">
    <location>
        <begin position="23"/>
        <end position="133"/>
    </location>
</feature>
<protein>
    <recommendedName>
        <fullName evidence="4">DUF3575 domain-containing protein</fullName>
    </recommendedName>
</protein>
<dbReference type="EMBL" id="JBBMFL010000004">
    <property type="protein sequence ID" value="MEQ2544269.1"/>
    <property type="molecule type" value="Genomic_DNA"/>
</dbReference>
<organism evidence="2 3">
    <name type="scientific">Alistipes intestinihominis</name>
    <dbReference type="NCBI Taxonomy" id="3133172"/>
    <lineage>
        <taxon>Bacteria</taxon>
        <taxon>Pseudomonadati</taxon>
        <taxon>Bacteroidota</taxon>
        <taxon>Bacteroidia</taxon>
        <taxon>Bacteroidales</taxon>
        <taxon>Rikenellaceae</taxon>
        <taxon>Alistipes</taxon>
    </lineage>
</organism>
<gene>
    <name evidence="2" type="ORF">WMO46_04825</name>
</gene>
<evidence type="ECO:0000256" key="1">
    <source>
        <dbReference type="SAM" id="SignalP"/>
    </source>
</evidence>
<dbReference type="PROSITE" id="PS51257">
    <property type="entry name" value="PROKAR_LIPOPROTEIN"/>
    <property type="match status" value="1"/>
</dbReference>
<dbReference type="GeneID" id="78181069"/>
<name>A0ABV1GVQ7_9BACT</name>